<proteinExistence type="predicted"/>
<protein>
    <submittedName>
        <fullName evidence="1">Uncharacterized protein</fullName>
    </submittedName>
</protein>
<evidence type="ECO:0000313" key="1">
    <source>
        <dbReference type="EMBL" id="KTB34644.1"/>
    </source>
</evidence>
<gene>
    <name evidence="1" type="ORF">WG66_12808</name>
</gene>
<dbReference type="EMBL" id="LATX01002055">
    <property type="protein sequence ID" value="KTB34644.1"/>
    <property type="molecule type" value="Genomic_DNA"/>
</dbReference>
<evidence type="ECO:0000313" key="2">
    <source>
        <dbReference type="Proteomes" id="UP000054988"/>
    </source>
</evidence>
<dbReference type="Proteomes" id="UP000054988">
    <property type="component" value="Unassembled WGS sequence"/>
</dbReference>
<comment type="caution">
    <text evidence="1">The sequence shown here is derived from an EMBL/GenBank/DDBJ whole genome shotgun (WGS) entry which is preliminary data.</text>
</comment>
<organism evidence="1 2">
    <name type="scientific">Moniliophthora roreri</name>
    <name type="common">Frosty pod rot fungus</name>
    <name type="synonym">Monilia roreri</name>
    <dbReference type="NCBI Taxonomy" id="221103"/>
    <lineage>
        <taxon>Eukaryota</taxon>
        <taxon>Fungi</taxon>
        <taxon>Dikarya</taxon>
        <taxon>Basidiomycota</taxon>
        <taxon>Agaricomycotina</taxon>
        <taxon>Agaricomycetes</taxon>
        <taxon>Agaricomycetidae</taxon>
        <taxon>Agaricales</taxon>
        <taxon>Marasmiineae</taxon>
        <taxon>Marasmiaceae</taxon>
        <taxon>Moniliophthora</taxon>
    </lineage>
</organism>
<accession>A0A0W0FEJ6</accession>
<name>A0A0W0FEJ6_MONRR</name>
<dbReference type="AlphaFoldDB" id="A0A0W0FEJ6"/>
<sequence>MRSSTCMQALISAAADSEGVMNDLPVTFSPFSELSGRPKAYKKSPSLATGSFRASPKKIGIFGRSFSSDVISTSEGLSMRKQDE</sequence>
<reference evidence="1 2" key="1">
    <citation type="submission" date="2015-12" db="EMBL/GenBank/DDBJ databases">
        <title>Draft genome sequence of Moniliophthora roreri, the causal agent of frosty pod rot of cacao.</title>
        <authorList>
            <person name="Aime M.C."/>
            <person name="Diaz-Valderrama J.R."/>
            <person name="Kijpornyongpan T."/>
            <person name="Phillips-Mora W."/>
        </authorList>
    </citation>
    <scope>NUCLEOTIDE SEQUENCE [LARGE SCALE GENOMIC DNA]</scope>
    <source>
        <strain evidence="1 2">MCA 2952</strain>
    </source>
</reference>